<keyword evidence="2" id="KW-1003">Cell membrane</keyword>
<dbReference type="InterPro" id="IPR001173">
    <property type="entry name" value="Glyco_trans_2-like"/>
</dbReference>
<name>A0A382GFA7_9ZZZZ</name>
<evidence type="ECO:0000313" key="7">
    <source>
        <dbReference type="EMBL" id="SVB73297.1"/>
    </source>
</evidence>
<evidence type="ECO:0000256" key="5">
    <source>
        <dbReference type="ARBA" id="ARBA00023136"/>
    </source>
</evidence>
<protein>
    <recommendedName>
        <fullName evidence="6">Glycosyltransferase 2-like domain-containing protein</fullName>
    </recommendedName>
</protein>
<dbReference type="InterPro" id="IPR029044">
    <property type="entry name" value="Nucleotide-diphossugar_trans"/>
</dbReference>
<accession>A0A382GFA7</accession>
<evidence type="ECO:0000256" key="3">
    <source>
        <dbReference type="ARBA" id="ARBA00022676"/>
    </source>
</evidence>
<gene>
    <name evidence="7" type="ORF">METZ01_LOCUS226151</name>
</gene>
<evidence type="ECO:0000259" key="6">
    <source>
        <dbReference type="Pfam" id="PF00535"/>
    </source>
</evidence>
<dbReference type="AlphaFoldDB" id="A0A382GFA7"/>
<keyword evidence="4" id="KW-0808">Transferase</keyword>
<feature type="non-terminal residue" evidence="7">
    <location>
        <position position="223"/>
    </location>
</feature>
<dbReference type="GO" id="GO:0016757">
    <property type="term" value="F:glycosyltransferase activity"/>
    <property type="evidence" value="ECO:0007669"/>
    <property type="project" value="UniProtKB-KW"/>
</dbReference>
<comment type="subcellular location">
    <subcellularLocation>
        <location evidence="1">Cell membrane</location>
    </subcellularLocation>
</comment>
<evidence type="ECO:0000256" key="4">
    <source>
        <dbReference type="ARBA" id="ARBA00022679"/>
    </source>
</evidence>
<dbReference type="GO" id="GO:0005886">
    <property type="term" value="C:plasma membrane"/>
    <property type="evidence" value="ECO:0007669"/>
    <property type="project" value="UniProtKB-SubCell"/>
</dbReference>
<dbReference type="Gene3D" id="3.90.550.10">
    <property type="entry name" value="Spore Coat Polysaccharide Biosynthesis Protein SpsA, Chain A"/>
    <property type="match status" value="1"/>
</dbReference>
<reference evidence="7" key="1">
    <citation type="submission" date="2018-05" db="EMBL/GenBank/DDBJ databases">
        <authorList>
            <person name="Lanie J.A."/>
            <person name="Ng W.-L."/>
            <person name="Kazmierczak K.M."/>
            <person name="Andrzejewski T.M."/>
            <person name="Davidsen T.M."/>
            <person name="Wayne K.J."/>
            <person name="Tettelin H."/>
            <person name="Glass J.I."/>
            <person name="Rusch D."/>
            <person name="Podicherti R."/>
            <person name="Tsui H.-C.T."/>
            <person name="Winkler M.E."/>
        </authorList>
    </citation>
    <scope>NUCLEOTIDE SEQUENCE</scope>
</reference>
<evidence type="ECO:0000256" key="2">
    <source>
        <dbReference type="ARBA" id="ARBA00022475"/>
    </source>
</evidence>
<organism evidence="7">
    <name type="scientific">marine metagenome</name>
    <dbReference type="NCBI Taxonomy" id="408172"/>
    <lineage>
        <taxon>unclassified sequences</taxon>
        <taxon>metagenomes</taxon>
        <taxon>ecological metagenomes</taxon>
    </lineage>
</organism>
<sequence length="223" mass="25099">MAAIAVMVALSNKRFLVRLRPPGDIKRQENEIPKGLVSILVPARDEEERIGQCLKSLMSDPYQNLEVVVLDDNSTDRTAEIVLRFASKDNRIRLIEGDELPSGWIGKHWASHQLSEAAAGDYLLFIDADTILAQGTVETSLYEVQVRDADLLTAIPKRSAECTAERLMFPFIDWAVYCCLPIRAAHRVKNAYLSATFGQFMFFNRRSYKAIGGHEAVRDNIID</sequence>
<evidence type="ECO:0000256" key="1">
    <source>
        <dbReference type="ARBA" id="ARBA00004236"/>
    </source>
</evidence>
<keyword evidence="3" id="KW-0328">Glycosyltransferase</keyword>
<dbReference type="EMBL" id="UINC01054959">
    <property type="protein sequence ID" value="SVB73297.1"/>
    <property type="molecule type" value="Genomic_DNA"/>
</dbReference>
<dbReference type="PANTHER" id="PTHR43646">
    <property type="entry name" value="GLYCOSYLTRANSFERASE"/>
    <property type="match status" value="1"/>
</dbReference>
<keyword evidence="5" id="KW-0472">Membrane</keyword>
<dbReference type="CDD" id="cd00761">
    <property type="entry name" value="Glyco_tranf_GTA_type"/>
    <property type="match status" value="1"/>
</dbReference>
<dbReference type="Pfam" id="PF00535">
    <property type="entry name" value="Glycos_transf_2"/>
    <property type="match status" value="1"/>
</dbReference>
<dbReference type="PANTHER" id="PTHR43646:SF2">
    <property type="entry name" value="GLYCOSYLTRANSFERASE 2-LIKE DOMAIN-CONTAINING PROTEIN"/>
    <property type="match status" value="1"/>
</dbReference>
<feature type="domain" description="Glycosyltransferase 2-like" evidence="6">
    <location>
        <begin position="38"/>
        <end position="167"/>
    </location>
</feature>
<dbReference type="SUPFAM" id="SSF53448">
    <property type="entry name" value="Nucleotide-diphospho-sugar transferases"/>
    <property type="match status" value="1"/>
</dbReference>
<proteinExistence type="predicted"/>